<evidence type="ECO:0000256" key="1">
    <source>
        <dbReference type="ARBA" id="ARBA00022741"/>
    </source>
</evidence>
<dbReference type="InterPro" id="IPR011545">
    <property type="entry name" value="DEAD/DEAH_box_helicase_dom"/>
</dbReference>
<dbReference type="InterPro" id="IPR027417">
    <property type="entry name" value="P-loop_NTPase"/>
</dbReference>
<dbReference type="EMBL" id="JNBR01000008">
    <property type="protein sequence ID" value="OQS01403.1"/>
    <property type="molecule type" value="Genomic_DNA"/>
</dbReference>
<feature type="compositionally biased region" description="Basic and acidic residues" evidence="6">
    <location>
        <begin position="455"/>
        <end position="464"/>
    </location>
</feature>
<dbReference type="GO" id="GO:0005524">
    <property type="term" value="F:ATP binding"/>
    <property type="evidence" value="ECO:0007669"/>
    <property type="project" value="UniProtKB-KW"/>
</dbReference>
<dbReference type="SUPFAM" id="SSF52540">
    <property type="entry name" value="P-loop containing nucleoside triphosphate hydrolases"/>
    <property type="match status" value="1"/>
</dbReference>
<dbReference type="InterPro" id="IPR014014">
    <property type="entry name" value="RNA_helicase_DEAD_Q_motif"/>
</dbReference>
<evidence type="ECO:0008006" key="12">
    <source>
        <dbReference type="Google" id="ProtNLM"/>
    </source>
</evidence>
<sequence length="520" mass="56377">MQFADLPLSPAVQASLAVCGFIVPSPVQAKALPIALFGNDLIAQAKSGMGKTLVFATVAIELAVRSSTSWAMVLAPTREIALQIQHVLQTLLTPIATLDAAIVVACIGGLPIDDDERRLRLPSTRLVVGTPGRLKALVQRKSLPLPHVHLVVLDEVDKLLQGDFDGEMTCILSALPPSKQTIACSATFTPDQLASLAQQMHHPQFVCVRGPNDVTTEYVRAGEAAALRDREARAAPEVWLRGVQQRYVLMPDASDIPSAKLERLTTLLSRLPFHQSIVFCNDKFRTEGIATALSEDGFPAVGITGAQTQELRTAAMERFRACAVRVLVSTDLTARGIDVDRVNLVINMDLPRDPATYLHRVGRAGRPHGVAVTLLQPQEVPALDALAKLFKMTISELPDDMHIDAPEPPTDELLGMYAMTDLPAELYVRNPTPLPAAPAAQVTSPKAPTKKPSMHKAERTESPARSRPMSAQTPIPTATTRSTASTLVKGPPGNVRRARPRDPAYDDEEAEYEVWCQAFR</sequence>
<dbReference type="OrthoDB" id="434041at2759"/>
<dbReference type="InterPro" id="IPR001650">
    <property type="entry name" value="Helicase_C-like"/>
</dbReference>
<reference evidence="10 11" key="1">
    <citation type="journal article" date="2014" name="Genome Biol. Evol.">
        <title>The secreted proteins of Achlya hypogyna and Thraustotheca clavata identify the ancestral oomycete secretome and reveal gene acquisitions by horizontal gene transfer.</title>
        <authorList>
            <person name="Misner I."/>
            <person name="Blouin N."/>
            <person name="Leonard G."/>
            <person name="Richards T.A."/>
            <person name="Lane C.E."/>
        </authorList>
    </citation>
    <scope>NUCLEOTIDE SEQUENCE [LARGE SCALE GENOMIC DNA]</scope>
    <source>
        <strain evidence="10 11">ATCC 48635</strain>
    </source>
</reference>
<comment type="caution">
    <text evidence="10">The sequence shown here is derived from an EMBL/GenBank/DDBJ whole genome shotgun (WGS) entry which is preliminary data.</text>
</comment>
<dbReference type="SMART" id="SM00487">
    <property type="entry name" value="DEXDc"/>
    <property type="match status" value="1"/>
</dbReference>
<dbReference type="GO" id="GO:0003724">
    <property type="term" value="F:RNA helicase activity"/>
    <property type="evidence" value="ECO:0007669"/>
    <property type="project" value="InterPro"/>
</dbReference>
<dbReference type="PROSITE" id="PS51192">
    <property type="entry name" value="HELICASE_ATP_BIND_1"/>
    <property type="match status" value="1"/>
</dbReference>
<dbReference type="Pfam" id="PF00271">
    <property type="entry name" value="Helicase_C"/>
    <property type="match status" value="1"/>
</dbReference>
<evidence type="ECO:0000256" key="2">
    <source>
        <dbReference type="ARBA" id="ARBA00022801"/>
    </source>
</evidence>
<keyword evidence="4" id="KW-0067">ATP-binding</keyword>
<keyword evidence="2" id="KW-0378">Hydrolase</keyword>
<keyword evidence="1" id="KW-0547">Nucleotide-binding</keyword>
<organism evidence="10 11">
    <name type="scientific">Achlya hypogyna</name>
    <name type="common">Oomycete</name>
    <name type="synonym">Protoachlya hypogyna</name>
    <dbReference type="NCBI Taxonomy" id="1202772"/>
    <lineage>
        <taxon>Eukaryota</taxon>
        <taxon>Sar</taxon>
        <taxon>Stramenopiles</taxon>
        <taxon>Oomycota</taxon>
        <taxon>Saprolegniomycetes</taxon>
        <taxon>Saprolegniales</taxon>
        <taxon>Achlyaceae</taxon>
        <taxon>Achlya</taxon>
    </lineage>
</organism>
<dbReference type="Gene3D" id="3.40.50.300">
    <property type="entry name" value="P-loop containing nucleotide triphosphate hydrolases"/>
    <property type="match status" value="2"/>
</dbReference>
<dbReference type="InterPro" id="IPR050079">
    <property type="entry name" value="DEAD_box_RNA_helicase"/>
</dbReference>
<feature type="short sequence motif" description="Q motif" evidence="5">
    <location>
        <begin position="1"/>
        <end position="29"/>
    </location>
</feature>
<dbReference type="InterPro" id="IPR014001">
    <property type="entry name" value="Helicase_ATP-bd"/>
</dbReference>
<dbReference type="GO" id="GO:0003676">
    <property type="term" value="F:nucleic acid binding"/>
    <property type="evidence" value="ECO:0007669"/>
    <property type="project" value="InterPro"/>
</dbReference>
<evidence type="ECO:0000259" key="9">
    <source>
        <dbReference type="PROSITE" id="PS51195"/>
    </source>
</evidence>
<dbReference type="CDD" id="cd18787">
    <property type="entry name" value="SF2_C_DEAD"/>
    <property type="match status" value="1"/>
</dbReference>
<dbReference type="SMART" id="SM00490">
    <property type="entry name" value="HELICc"/>
    <property type="match status" value="1"/>
</dbReference>
<evidence type="ECO:0000256" key="4">
    <source>
        <dbReference type="ARBA" id="ARBA00022840"/>
    </source>
</evidence>
<keyword evidence="3" id="KW-0347">Helicase</keyword>
<proteinExistence type="predicted"/>
<feature type="domain" description="DEAD-box RNA helicase Q" evidence="9">
    <location>
        <begin position="1"/>
        <end position="29"/>
    </location>
</feature>
<evidence type="ECO:0000259" key="8">
    <source>
        <dbReference type="PROSITE" id="PS51194"/>
    </source>
</evidence>
<feature type="domain" description="Helicase ATP-binding" evidence="7">
    <location>
        <begin position="32"/>
        <end position="206"/>
    </location>
</feature>
<gene>
    <name evidence="10" type="ORF">ACHHYP_01047</name>
</gene>
<dbReference type="PANTHER" id="PTHR47959:SF1">
    <property type="entry name" value="ATP-DEPENDENT RNA HELICASE DBPA"/>
    <property type="match status" value="1"/>
</dbReference>
<dbReference type="AlphaFoldDB" id="A0A1V9ZTR9"/>
<name>A0A1V9ZTR9_ACHHY</name>
<feature type="compositionally biased region" description="Polar residues" evidence="6">
    <location>
        <begin position="469"/>
        <end position="486"/>
    </location>
</feature>
<dbReference type="GO" id="GO:0005829">
    <property type="term" value="C:cytosol"/>
    <property type="evidence" value="ECO:0007669"/>
    <property type="project" value="TreeGrafter"/>
</dbReference>
<feature type="region of interest" description="Disordered" evidence="6">
    <location>
        <begin position="433"/>
        <end position="510"/>
    </location>
</feature>
<accession>A0A1V9ZTR9</accession>
<dbReference type="GO" id="GO:0016787">
    <property type="term" value="F:hydrolase activity"/>
    <property type="evidence" value="ECO:0007669"/>
    <property type="project" value="UniProtKB-KW"/>
</dbReference>
<dbReference type="PANTHER" id="PTHR47959">
    <property type="entry name" value="ATP-DEPENDENT RNA HELICASE RHLE-RELATED"/>
    <property type="match status" value="1"/>
</dbReference>
<evidence type="ECO:0000256" key="6">
    <source>
        <dbReference type="SAM" id="MobiDB-lite"/>
    </source>
</evidence>
<evidence type="ECO:0000259" key="7">
    <source>
        <dbReference type="PROSITE" id="PS51192"/>
    </source>
</evidence>
<dbReference type="PROSITE" id="PS51194">
    <property type="entry name" value="HELICASE_CTER"/>
    <property type="match status" value="1"/>
</dbReference>
<dbReference type="Pfam" id="PF00270">
    <property type="entry name" value="DEAD"/>
    <property type="match status" value="1"/>
</dbReference>
<evidence type="ECO:0000256" key="5">
    <source>
        <dbReference type="PROSITE-ProRule" id="PRU00552"/>
    </source>
</evidence>
<dbReference type="STRING" id="1202772.A0A1V9ZTR9"/>
<feature type="domain" description="Helicase C-terminal" evidence="8">
    <location>
        <begin position="263"/>
        <end position="405"/>
    </location>
</feature>
<evidence type="ECO:0000313" key="10">
    <source>
        <dbReference type="EMBL" id="OQS01403.1"/>
    </source>
</evidence>
<dbReference type="Proteomes" id="UP000243579">
    <property type="component" value="Unassembled WGS sequence"/>
</dbReference>
<protein>
    <recommendedName>
        <fullName evidence="12">DEAD/DEAH box RNA helicase</fullName>
    </recommendedName>
</protein>
<keyword evidence="11" id="KW-1185">Reference proteome</keyword>
<evidence type="ECO:0000256" key="3">
    <source>
        <dbReference type="ARBA" id="ARBA00022806"/>
    </source>
</evidence>
<dbReference type="PROSITE" id="PS51195">
    <property type="entry name" value="Q_MOTIF"/>
    <property type="match status" value="1"/>
</dbReference>
<evidence type="ECO:0000313" key="11">
    <source>
        <dbReference type="Proteomes" id="UP000243579"/>
    </source>
</evidence>